<accession>A0ABX8JBP4</accession>
<dbReference type="PANTHER" id="PTHR43685">
    <property type="entry name" value="GLYCOSYLTRANSFERASE"/>
    <property type="match status" value="1"/>
</dbReference>
<dbReference type="InterPro" id="IPR050834">
    <property type="entry name" value="Glycosyltransf_2"/>
</dbReference>
<dbReference type="InterPro" id="IPR001173">
    <property type="entry name" value="Glyco_trans_2-like"/>
</dbReference>
<dbReference type="PANTHER" id="PTHR43685:SF3">
    <property type="entry name" value="SLR2126 PROTEIN"/>
    <property type="match status" value="1"/>
</dbReference>
<dbReference type="CDD" id="cd00761">
    <property type="entry name" value="Glyco_tranf_GTA_type"/>
    <property type="match status" value="1"/>
</dbReference>
<keyword evidence="1" id="KW-0472">Membrane</keyword>
<feature type="transmembrane region" description="Helical" evidence="1">
    <location>
        <begin position="232"/>
        <end position="251"/>
    </location>
</feature>
<sequence>MDISVVIPAYNCEMTIASLLDALKHQETAYRYEVIVVNNASSDQTGAILSSYKSSFPVPLIITHQPRGATIAAVRNSGVRCSSGRLIAFIDSDCLPPSNWLQQGGEYFVEYGEQILVAGGCSPPADGTWVERAWNSVRAGHKNGSFFVHGANFFISRSLFDALGGFRENIETSEDYDLGRRAAQSHRVIAAPEFTVVHYGEANTLYKKFVKERWYAQHMLDTFSSNYLYKPFWISVAFLLNIFVLCASLLYEKFYFAALLIVTILGLPCFLSFYFCKRAKNFEHFMHLIPVCAAYITGRATGMIDSLISEFIVKKH</sequence>
<keyword evidence="1" id="KW-0812">Transmembrane</keyword>
<evidence type="ECO:0000259" key="2">
    <source>
        <dbReference type="Pfam" id="PF00535"/>
    </source>
</evidence>
<reference evidence="3 4" key="1">
    <citation type="submission" date="2021-06" db="EMBL/GenBank/DDBJ databases">
        <title>Gemonas diversity in paddy soil.</title>
        <authorList>
            <person name="Liu G."/>
        </authorList>
    </citation>
    <scope>NUCLEOTIDE SEQUENCE [LARGE SCALE GENOMIC DNA]</scope>
    <source>
        <strain evidence="3 4">RG29</strain>
    </source>
</reference>
<keyword evidence="4" id="KW-1185">Reference proteome</keyword>
<dbReference type="Pfam" id="PF00535">
    <property type="entry name" value="Glycos_transf_2"/>
    <property type="match status" value="1"/>
</dbReference>
<evidence type="ECO:0000313" key="4">
    <source>
        <dbReference type="Proteomes" id="UP000683493"/>
    </source>
</evidence>
<keyword evidence="1" id="KW-1133">Transmembrane helix</keyword>
<gene>
    <name evidence="3" type="ORF">KP005_10570</name>
</gene>
<organism evidence="3 4">
    <name type="scientific">Geomonas diazotrophica</name>
    <dbReference type="NCBI Taxonomy" id="2843197"/>
    <lineage>
        <taxon>Bacteria</taxon>
        <taxon>Pseudomonadati</taxon>
        <taxon>Thermodesulfobacteriota</taxon>
        <taxon>Desulfuromonadia</taxon>
        <taxon>Geobacterales</taxon>
        <taxon>Geobacteraceae</taxon>
        <taxon>Geomonas</taxon>
    </lineage>
</organism>
<proteinExistence type="predicted"/>
<feature type="transmembrane region" description="Helical" evidence="1">
    <location>
        <begin position="257"/>
        <end position="276"/>
    </location>
</feature>
<name>A0ABX8JBP4_9BACT</name>
<dbReference type="EMBL" id="CP076724">
    <property type="protein sequence ID" value="QWV95839.1"/>
    <property type="molecule type" value="Genomic_DNA"/>
</dbReference>
<protein>
    <submittedName>
        <fullName evidence="3">Glycosyltransferase family 2 protein</fullName>
    </submittedName>
</protein>
<evidence type="ECO:0000313" key="3">
    <source>
        <dbReference type="EMBL" id="QWV95839.1"/>
    </source>
</evidence>
<feature type="domain" description="Glycosyltransferase 2-like" evidence="2">
    <location>
        <begin position="4"/>
        <end position="135"/>
    </location>
</feature>
<evidence type="ECO:0000256" key="1">
    <source>
        <dbReference type="SAM" id="Phobius"/>
    </source>
</evidence>
<dbReference type="Proteomes" id="UP000683493">
    <property type="component" value="Chromosome"/>
</dbReference>